<dbReference type="Gene3D" id="1.10.510.10">
    <property type="entry name" value="Transferase(Phosphotransferase) domain 1"/>
    <property type="match status" value="1"/>
</dbReference>
<dbReference type="SUPFAM" id="SSF56112">
    <property type="entry name" value="Protein kinase-like (PK-like)"/>
    <property type="match status" value="1"/>
</dbReference>
<organism evidence="2 3">
    <name type="scientific">Amycolatopsis alkalitolerans</name>
    <dbReference type="NCBI Taxonomy" id="2547244"/>
    <lineage>
        <taxon>Bacteria</taxon>
        <taxon>Bacillati</taxon>
        <taxon>Actinomycetota</taxon>
        <taxon>Actinomycetes</taxon>
        <taxon>Pseudonocardiales</taxon>
        <taxon>Pseudonocardiaceae</taxon>
        <taxon>Amycolatopsis</taxon>
    </lineage>
</organism>
<gene>
    <name evidence="2" type="ORF">FG385_31045</name>
</gene>
<dbReference type="OrthoDB" id="9768004at2"/>
<proteinExistence type="predicted"/>
<dbReference type="InterPro" id="IPR016187">
    <property type="entry name" value="CTDL_fold"/>
</dbReference>
<dbReference type="PROSITE" id="PS00108">
    <property type="entry name" value="PROTEIN_KINASE_ST"/>
    <property type="match status" value="1"/>
</dbReference>
<evidence type="ECO:0000313" key="3">
    <source>
        <dbReference type="Proteomes" id="UP000305546"/>
    </source>
</evidence>
<dbReference type="InterPro" id="IPR000719">
    <property type="entry name" value="Prot_kinase_dom"/>
</dbReference>
<dbReference type="PANTHER" id="PTHR23150">
    <property type="entry name" value="SULFATASE MODIFYING FACTOR 1, 2"/>
    <property type="match status" value="1"/>
</dbReference>
<dbReference type="InterPro" id="IPR008271">
    <property type="entry name" value="Ser/Thr_kinase_AS"/>
</dbReference>
<evidence type="ECO:0000259" key="1">
    <source>
        <dbReference type="PROSITE" id="PS50011"/>
    </source>
</evidence>
<dbReference type="GO" id="GO:0004672">
    <property type="term" value="F:protein kinase activity"/>
    <property type="evidence" value="ECO:0007669"/>
    <property type="project" value="InterPro"/>
</dbReference>
<dbReference type="PROSITE" id="PS50011">
    <property type="entry name" value="PROTEIN_KINASE_DOM"/>
    <property type="match status" value="1"/>
</dbReference>
<reference evidence="2 3" key="1">
    <citation type="submission" date="2019-06" db="EMBL/GenBank/DDBJ databases">
        <title>Amycolatopsis alkalitolerans sp. nov., isolated from Gastrodia elata Blume.</title>
        <authorList>
            <person name="Narsing Rao M.P."/>
            <person name="Li W.J."/>
        </authorList>
    </citation>
    <scope>NUCLEOTIDE SEQUENCE [LARGE SCALE GENOMIC DNA]</scope>
    <source>
        <strain evidence="2 3">SYSUP0005</strain>
    </source>
</reference>
<dbReference type="InterPro" id="IPR011009">
    <property type="entry name" value="Kinase-like_dom_sf"/>
</dbReference>
<keyword evidence="3" id="KW-1185">Reference proteome</keyword>
<dbReference type="Pfam" id="PF00069">
    <property type="entry name" value="Pkinase"/>
    <property type="match status" value="1"/>
</dbReference>
<comment type="caution">
    <text evidence="2">The sequence shown here is derived from an EMBL/GenBank/DDBJ whole genome shotgun (WGS) entry which is preliminary data.</text>
</comment>
<dbReference type="Pfam" id="PF03781">
    <property type="entry name" value="FGE-sulfatase"/>
    <property type="match status" value="1"/>
</dbReference>
<dbReference type="GO" id="GO:0120147">
    <property type="term" value="F:formylglycine-generating oxidase activity"/>
    <property type="evidence" value="ECO:0007669"/>
    <property type="project" value="TreeGrafter"/>
</dbReference>
<sequence length="554" mass="60519">MGLQPGMRLSIGEEVVEVRRGGFSEVGILVDDEGQRKAIKRISDELLARVGPEVLEIFFAECRIAVNRLKDTRYVAVAQLALRRLDELGPVLFLDYVDGPSLANVLRTGAQSMSQSVRVCGQVTTALKGAHERGICHRDLKPNNILLTRGNEVRVIDWGLARASDRAGLTFGVEDYLSPQRVVDPALEDPADDVYAVGVLLYQCLTGDYPRKPLDVAKLRRTLAERHPKAPDELVETVLAMLAAEPADRPDAASAAKVLGSLDLLEDLAARELEEPFCAGCGYIALPGAARCPVCEQGLFRRVAGPPREGMVRVPGGTFVIGLTEAQARLALIAAGMAPSPELIRQLAPPDRPQKRVFCPAFDIDYAPVTTAEFARFAADTNYPMPQGLETARQQWPDHPVVFVTWRDALCYALWSGKRLVRPSEWEKAARGSEDDRMYPWGSVWDGARCNHGQQQGHLSTSPVDHYSAGESSGVSPFGVADLAGNVFEWVASGNQPGFRGLRGGGWTDPVAIYGLVSQQIEGEIDFANARTGFRCASDVAYEIEPVEEEQWRS</sequence>
<protein>
    <recommendedName>
        <fullName evidence="1">Protein kinase domain-containing protein</fullName>
    </recommendedName>
</protein>
<dbReference type="GO" id="GO:0005524">
    <property type="term" value="F:ATP binding"/>
    <property type="evidence" value="ECO:0007669"/>
    <property type="project" value="InterPro"/>
</dbReference>
<dbReference type="SMART" id="SM00220">
    <property type="entry name" value="S_TKc"/>
    <property type="match status" value="1"/>
</dbReference>
<dbReference type="PANTHER" id="PTHR23150:SF19">
    <property type="entry name" value="FORMYLGLYCINE-GENERATING ENZYME"/>
    <property type="match status" value="1"/>
</dbReference>
<dbReference type="SUPFAM" id="SSF56436">
    <property type="entry name" value="C-type lectin-like"/>
    <property type="match status" value="1"/>
</dbReference>
<accession>A0A5C4LQ57</accession>
<dbReference type="InterPro" id="IPR005532">
    <property type="entry name" value="SUMF_dom"/>
</dbReference>
<dbReference type="Proteomes" id="UP000305546">
    <property type="component" value="Unassembled WGS sequence"/>
</dbReference>
<dbReference type="AlphaFoldDB" id="A0A5C4LQ57"/>
<feature type="domain" description="Protein kinase" evidence="1">
    <location>
        <begin position="12"/>
        <end position="265"/>
    </location>
</feature>
<name>A0A5C4LQ57_9PSEU</name>
<dbReference type="InterPro" id="IPR051043">
    <property type="entry name" value="Sulfatase_Mod_Factor_Kinase"/>
</dbReference>
<dbReference type="RefSeq" id="WP_139100365.1">
    <property type="nucleotide sequence ID" value="NZ_VDFW01000044.1"/>
</dbReference>
<dbReference type="EMBL" id="VDFW01000044">
    <property type="protein sequence ID" value="TNC20298.1"/>
    <property type="molecule type" value="Genomic_DNA"/>
</dbReference>
<dbReference type="CDD" id="cd14014">
    <property type="entry name" value="STKc_PknB_like"/>
    <property type="match status" value="1"/>
</dbReference>
<dbReference type="InterPro" id="IPR042095">
    <property type="entry name" value="SUMF_sf"/>
</dbReference>
<evidence type="ECO:0000313" key="2">
    <source>
        <dbReference type="EMBL" id="TNC20298.1"/>
    </source>
</evidence>
<dbReference type="Gene3D" id="3.90.1580.10">
    <property type="entry name" value="paralog of FGE (formylglycine-generating enzyme)"/>
    <property type="match status" value="1"/>
</dbReference>